<evidence type="ECO:0000259" key="3">
    <source>
        <dbReference type="Pfam" id="PF25597"/>
    </source>
</evidence>
<gene>
    <name evidence="4" type="ORF">Tco_1015103</name>
</gene>
<dbReference type="PANTHER" id="PTHR11439:SF495">
    <property type="entry name" value="REVERSE TRANSCRIPTASE, RNA-DEPENDENT DNA POLYMERASE-RELATED"/>
    <property type="match status" value="1"/>
</dbReference>
<sequence length="1078" mass="121626">MRPFGCPVTILNTIDHLGKFDGQAEEGFFVGYSTNSKAFRVFNNRTRIVKENLHVKFSENTPNIIGSGPNWLFDIDALTKSMNYEIVVVGNQSNGSVGTKECNDAGKARMEIEPGKDYILLPFLTQDPSFSSSSKDSPDTGFKPSREEEKKDAKDLENEDSEVPNTEEPRVNQKQDTNVNNTNNINIVNLTINAADLENNTADENIVYGCDDVPNMPYLEEIFYSDDDEGVGAKAGMTNLDIHILVSPTPSTIIHKDHPLEQIIGDIHSAPQTRRMTNNVIQALQDPSWIEAMQEELLQFKLQQVWTLMDLPHGKRAIGTKWVYRNKKDERGIVIRNKASLCLIQRLCCVSMDVKSAFLYGKIKEEVYVRQPLGFEDPEFPDKVYKIASTPTETSKPLLKDAEAEDVDVLLYRSMIGSFMYLTASRPDIMFAVCACARFQVTPKVLHLHAMKRIFRYLKGQPKLGLWYPKDSTFDLEAYTDSDYAGASLDRKSTIGGCKSLERRLISWQCKKQTIIANSTTEAEYVAASSCCGQVLWNQNQMLDYGYNFMNTKIFIDNESTICIVKNLVFHSKTTHIEIRHHFIRDSYEKKLNQVIKIHIDQNVADLLTKAFDVNKFQYLIATDETVIKEWEDRMERAATTAFSLEAEQDSGNINTTKSMATLNESFLQETYSGSSPRYALTVNPTIYTSCIKQFWATAKVQTINKEVQIQALVDGKKMIVTETSVRRALHLKDAKGTDCLPTATIFVELDRMGAKITAWNEFSSTMAFAIICLATNQIFNFSKYIFDNMVKNLEGGVKFLMYPRFVQVFLDKQVEDMSKHKEIYVTPSHTKNIFTNMKREGKGFSGRITPLFQTMMVQAPEELRRKQRKDNGPTKPITDEATNEGHVSTPSYDPSQSGEDIIQLNELMDLCAKLSNRVLALENTNTSQAAEIATLKERVKKLENKRRSRTYKLRRLYKGRKIADLDADTDVTLIDETQGRNDEDLRFDTGVLNGDEVFQEPMVNTATTTSLILVSAADLVTTTGEIVTTASVEILEELTLAQTLIEIKSAKPKAVTTATTVTLTSSRPKAKGIVFHD</sequence>
<proteinExistence type="predicted"/>
<dbReference type="PANTHER" id="PTHR11439">
    <property type="entry name" value="GAG-POL-RELATED RETROTRANSPOSON"/>
    <property type="match status" value="1"/>
</dbReference>
<keyword evidence="1" id="KW-0175">Coiled coil</keyword>
<feature type="domain" description="Retroviral polymerase SH3-like" evidence="3">
    <location>
        <begin position="6"/>
        <end position="61"/>
    </location>
</feature>
<feature type="compositionally biased region" description="Basic and acidic residues" evidence="2">
    <location>
        <begin position="144"/>
        <end position="156"/>
    </location>
</feature>
<evidence type="ECO:0000313" key="4">
    <source>
        <dbReference type="EMBL" id="GJT63623.1"/>
    </source>
</evidence>
<evidence type="ECO:0000256" key="1">
    <source>
        <dbReference type="SAM" id="Coils"/>
    </source>
</evidence>
<feature type="coiled-coil region" evidence="1">
    <location>
        <begin position="905"/>
        <end position="946"/>
    </location>
</feature>
<accession>A0ABQ5FKW1</accession>
<comment type="caution">
    <text evidence="4">The sequence shown here is derived from an EMBL/GenBank/DDBJ whole genome shotgun (WGS) entry which is preliminary data.</text>
</comment>
<keyword evidence="5" id="KW-1185">Reference proteome</keyword>
<evidence type="ECO:0000313" key="5">
    <source>
        <dbReference type="Proteomes" id="UP001151760"/>
    </source>
</evidence>
<reference evidence="4" key="2">
    <citation type="submission" date="2022-01" db="EMBL/GenBank/DDBJ databases">
        <authorList>
            <person name="Yamashiro T."/>
            <person name="Shiraishi A."/>
            <person name="Satake H."/>
            <person name="Nakayama K."/>
        </authorList>
    </citation>
    <scope>NUCLEOTIDE SEQUENCE</scope>
</reference>
<organism evidence="4 5">
    <name type="scientific">Tanacetum coccineum</name>
    <dbReference type="NCBI Taxonomy" id="301880"/>
    <lineage>
        <taxon>Eukaryota</taxon>
        <taxon>Viridiplantae</taxon>
        <taxon>Streptophyta</taxon>
        <taxon>Embryophyta</taxon>
        <taxon>Tracheophyta</taxon>
        <taxon>Spermatophyta</taxon>
        <taxon>Magnoliopsida</taxon>
        <taxon>eudicotyledons</taxon>
        <taxon>Gunneridae</taxon>
        <taxon>Pentapetalae</taxon>
        <taxon>asterids</taxon>
        <taxon>campanulids</taxon>
        <taxon>Asterales</taxon>
        <taxon>Asteraceae</taxon>
        <taxon>Asteroideae</taxon>
        <taxon>Anthemideae</taxon>
        <taxon>Anthemidinae</taxon>
        <taxon>Tanacetum</taxon>
    </lineage>
</organism>
<feature type="region of interest" description="Disordered" evidence="2">
    <location>
        <begin position="863"/>
        <end position="899"/>
    </location>
</feature>
<feature type="region of interest" description="Disordered" evidence="2">
    <location>
        <begin position="129"/>
        <end position="180"/>
    </location>
</feature>
<dbReference type="CDD" id="cd09272">
    <property type="entry name" value="RNase_HI_RT_Ty1"/>
    <property type="match status" value="1"/>
</dbReference>
<dbReference type="EMBL" id="BQNB010017475">
    <property type="protein sequence ID" value="GJT63623.1"/>
    <property type="molecule type" value="Genomic_DNA"/>
</dbReference>
<dbReference type="Pfam" id="PF25597">
    <property type="entry name" value="SH3_retrovirus"/>
    <property type="match status" value="1"/>
</dbReference>
<feature type="compositionally biased region" description="Basic and acidic residues" evidence="2">
    <location>
        <begin position="863"/>
        <end position="873"/>
    </location>
</feature>
<evidence type="ECO:0000256" key="2">
    <source>
        <dbReference type="SAM" id="MobiDB-lite"/>
    </source>
</evidence>
<reference evidence="4" key="1">
    <citation type="journal article" date="2022" name="Int. J. Mol. Sci.">
        <title>Draft Genome of Tanacetum Coccineum: Genomic Comparison of Closely Related Tanacetum-Family Plants.</title>
        <authorList>
            <person name="Yamashiro T."/>
            <person name="Shiraishi A."/>
            <person name="Nakayama K."/>
            <person name="Satake H."/>
        </authorList>
    </citation>
    <scope>NUCLEOTIDE SEQUENCE</scope>
</reference>
<dbReference type="InterPro" id="IPR057670">
    <property type="entry name" value="SH3_retrovirus"/>
</dbReference>
<feature type="compositionally biased region" description="Polar residues" evidence="2">
    <location>
        <begin position="886"/>
        <end position="899"/>
    </location>
</feature>
<name>A0ABQ5FKW1_9ASTR</name>
<protein>
    <submittedName>
        <fullName evidence="4">Ribonuclease H-like domain-containing protein</fullName>
    </submittedName>
</protein>
<dbReference type="Proteomes" id="UP001151760">
    <property type="component" value="Unassembled WGS sequence"/>
</dbReference>